<dbReference type="PANTHER" id="PTHR43022">
    <property type="entry name" value="PROTEIN SMF"/>
    <property type="match status" value="1"/>
</dbReference>
<evidence type="ECO:0000313" key="5">
    <source>
        <dbReference type="Proteomes" id="UP000179284"/>
    </source>
</evidence>
<protein>
    <submittedName>
        <fullName evidence="4">DNA protecting protein DprA</fullName>
    </submittedName>
</protein>
<dbReference type="InterPro" id="IPR003488">
    <property type="entry name" value="DprA"/>
</dbReference>
<feature type="region of interest" description="Disordered" evidence="2">
    <location>
        <begin position="297"/>
        <end position="323"/>
    </location>
</feature>
<keyword evidence="5" id="KW-1185">Reference proteome</keyword>
<dbReference type="SUPFAM" id="SSF102405">
    <property type="entry name" value="MCP/YpsA-like"/>
    <property type="match status" value="1"/>
</dbReference>
<dbReference type="KEGG" id="bhu:bhn_I1822"/>
<evidence type="ECO:0000313" key="4">
    <source>
        <dbReference type="EMBL" id="AOZ96855.1"/>
    </source>
</evidence>
<accession>A0A1D9P3W0</accession>
<evidence type="ECO:0000256" key="1">
    <source>
        <dbReference type="ARBA" id="ARBA00006525"/>
    </source>
</evidence>
<dbReference type="Pfam" id="PF02481">
    <property type="entry name" value="DNA_processg_A"/>
    <property type="match status" value="1"/>
</dbReference>
<dbReference type="AlphaFoldDB" id="A0A1D9P3W0"/>
<name>A0A1D9P3W0_9FIRM</name>
<dbReference type="RefSeq" id="WP_071176515.1">
    <property type="nucleotide sequence ID" value="NZ_CP017831.1"/>
</dbReference>
<comment type="similarity">
    <text evidence="1">Belongs to the DprA/Smf family.</text>
</comment>
<feature type="compositionally biased region" description="Basic and acidic residues" evidence="2">
    <location>
        <begin position="297"/>
        <end position="313"/>
    </location>
</feature>
<dbReference type="EMBL" id="CP017831">
    <property type="protein sequence ID" value="AOZ96855.1"/>
    <property type="molecule type" value="Genomic_DNA"/>
</dbReference>
<evidence type="ECO:0000259" key="3">
    <source>
        <dbReference type="Pfam" id="PF02481"/>
    </source>
</evidence>
<dbReference type="Proteomes" id="UP000179284">
    <property type="component" value="Chromosome I"/>
</dbReference>
<reference evidence="5" key="1">
    <citation type="submission" date="2016-10" db="EMBL/GenBank/DDBJ databases">
        <title>The complete genome sequence of the rumen bacterium Butyrivibrio hungatei MB2003.</title>
        <authorList>
            <person name="Palevich N."/>
            <person name="Kelly W.J."/>
            <person name="Leahy S.C."/>
            <person name="Altermann E."/>
            <person name="Rakonjac J."/>
            <person name="Attwood G.T."/>
        </authorList>
    </citation>
    <scope>NUCLEOTIDE SEQUENCE [LARGE SCALE GENOMIC DNA]</scope>
    <source>
        <strain evidence="5">MB2003</strain>
    </source>
</reference>
<organism evidence="4 5">
    <name type="scientific">Butyrivibrio hungatei</name>
    <dbReference type="NCBI Taxonomy" id="185008"/>
    <lineage>
        <taxon>Bacteria</taxon>
        <taxon>Bacillati</taxon>
        <taxon>Bacillota</taxon>
        <taxon>Clostridia</taxon>
        <taxon>Lachnospirales</taxon>
        <taxon>Lachnospiraceae</taxon>
        <taxon>Butyrivibrio</taxon>
    </lineage>
</organism>
<dbReference type="InterPro" id="IPR057666">
    <property type="entry name" value="DrpA_SLOG"/>
</dbReference>
<feature type="domain" description="Smf/DprA SLOG" evidence="3">
    <location>
        <begin position="78"/>
        <end position="285"/>
    </location>
</feature>
<gene>
    <name evidence="4" type="ORF">bhn_I1822</name>
</gene>
<proteinExistence type="inferred from homology"/>
<dbReference type="GO" id="GO:0009294">
    <property type="term" value="P:DNA-mediated transformation"/>
    <property type="evidence" value="ECO:0007669"/>
    <property type="project" value="InterPro"/>
</dbReference>
<dbReference type="PANTHER" id="PTHR43022:SF1">
    <property type="entry name" value="PROTEIN SMF"/>
    <property type="match status" value="1"/>
</dbReference>
<dbReference type="Gene3D" id="3.40.50.450">
    <property type="match status" value="1"/>
</dbReference>
<sequence>MLTENDYAKWLFNTPGLGSKGVFGLLDKGYSCEEIYKCPDKELRTLLTAKKANALIRHRQNWNFELERKKLEEKKIRFVSFFDPDYPKKLKDIPDPPFGLYVKGKLPDENKPSVAIIGARMCSDYGRFMAREFGRNLSLAGVQIISGMARGIDGISQKAAIDAGGSSFGILGCGVNICYPDENRDVFDVICNEGGLISEYYPDMLPMSGLFPQRNRIISGLADIVLVVEARQKSGTQITVDQALEQGKEVLAIPGRTTDRLSDGCNYLISQGAGVALGTQDVLDRLWGHHGTLTKKQVEERNKDEEHQDTKEEYPDDFEEEPKRSLEEEIADMIDIIPISTSQIMEKLHQKEIDISIPMLMSNLMELTFKGEIIQDGVYYRKRFL</sequence>
<evidence type="ECO:0000256" key="2">
    <source>
        <dbReference type="SAM" id="MobiDB-lite"/>
    </source>
</evidence>
<dbReference type="NCBIfam" id="TIGR00732">
    <property type="entry name" value="dprA"/>
    <property type="match status" value="1"/>
</dbReference>